<dbReference type="InterPro" id="IPR000719">
    <property type="entry name" value="Prot_kinase_dom"/>
</dbReference>
<gene>
    <name evidence="4" type="ORF">DFH08DRAFT_1042289</name>
</gene>
<keyword evidence="4" id="KW-0808">Transferase</keyword>
<proteinExistence type="inferred from homology"/>
<evidence type="ECO:0000259" key="3">
    <source>
        <dbReference type="PROSITE" id="PS50011"/>
    </source>
</evidence>
<sequence>MSTPWLKRKARLRALLKTPADEDAAGRALDRILHGQRVIGKSAKTVEIDTLRFQDADLQLVGALERGQFGLIDVVKCHLDGRMYVRKSVERRFVMRVREQCSPQLERDILLLARRTASPWAPHLLAAFQTPTHLSLVMRYAEGGSLWDVLESSPLGGRVAEEDMAWWAPQVVAAVGWVHAQGFVHRDIKPHNFVLTPDAHLLLIDFGSAAPLVGPERRVPKRNCLVPCGTCDYIAPEILQAHEQALVDLEMEFSADDRDAAESDDDGRRGAGAREGGREAREDEYGYGFEVDWWSAGAMLYEMVYGVAPFFAPDIRGTYLRIVEHEKSLRFDAGVQVSAVFRDMLRRFLTHADRRLGRGGIHEIHDHPAFVEVNWTTLATETAPTALHLPQFSYAEPSVVLSAVDEDTPSHSHSQPFAFSALFQSSPMSAASPGASLPHQATPRRGSLGSNGGGSSSIAPRDDAFIGFSWGPPDDAFPDAPPGDGEQPSESASASSFSPPRQLDFATPRPARMGVPFATPNPNPNPRGFGVAHRTPAALAPGFHSYPFLTPARPGTAQTLPRSTVRRTAGTAQRRLVSDREAMKQLADCVGMSARKKVLASGRKPRVLPALITVPLALPALAQRQAPPLPALAQRQQRASMGGRRSLPPVVVPGYGESSQGRLRPARALSGSGSGEEGRETETESEGPPSPSPRPGSAMSMMSRRSGTPTMTITSRSGLGGTSGSGASLSVPGLRSMHSRRSAEPEPEQQSVSAVSIAVAAVASPTWEDTTFDALEDKHAAMMEEILMLEDRLDRFSAVVGGSRSR</sequence>
<dbReference type="PROSITE" id="PS00108">
    <property type="entry name" value="PROTEIN_KINASE_ST"/>
    <property type="match status" value="1"/>
</dbReference>
<dbReference type="InterPro" id="IPR050839">
    <property type="entry name" value="Rho-assoc_Ser/Thr_Kinase"/>
</dbReference>
<dbReference type="PANTHER" id="PTHR22988">
    <property type="entry name" value="MYOTONIC DYSTROPHY S/T KINASE-RELATED"/>
    <property type="match status" value="1"/>
</dbReference>
<dbReference type="EMBL" id="JARIHO010000069">
    <property type="protein sequence ID" value="KAJ7312931.1"/>
    <property type="molecule type" value="Genomic_DNA"/>
</dbReference>
<dbReference type="Proteomes" id="UP001218218">
    <property type="component" value="Unassembled WGS sequence"/>
</dbReference>
<name>A0AAD6ZAA5_9AGAR</name>
<feature type="compositionally biased region" description="Low complexity" evidence="2">
    <location>
        <begin position="429"/>
        <end position="438"/>
    </location>
</feature>
<feature type="domain" description="Protein kinase" evidence="3">
    <location>
        <begin position="58"/>
        <end position="370"/>
    </location>
</feature>
<dbReference type="SUPFAM" id="SSF56112">
    <property type="entry name" value="Protein kinase-like (PK-like)"/>
    <property type="match status" value="1"/>
</dbReference>
<dbReference type="Gene3D" id="3.30.200.20">
    <property type="entry name" value="Phosphorylase Kinase, domain 1"/>
    <property type="match status" value="1"/>
</dbReference>
<keyword evidence="5" id="KW-1185">Reference proteome</keyword>
<protein>
    <submittedName>
        <fullName evidence="4">Kinase-like protein</fullName>
    </submittedName>
</protein>
<dbReference type="GO" id="GO:0031032">
    <property type="term" value="P:actomyosin structure organization"/>
    <property type="evidence" value="ECO:0007669"/>
    <property type="project" value="TreeGrafter"/>
</dbReference>
<dbReference type="InterPro" id="IPR011009">
    <property type="entry name" value="Kinase-like_dom_sf"/>
</dbReference>
<dbReference type="PANTHER" id="PTHR22988:SF75">
    <property type="entry name" value="MYOSIN-16-LIKE"/>
    <property type="match status" value="1"/>
</dbReference>
<dbReference type="GO" id="GO:0005524">
    <property type="term" value="F:ATP binding"/>
    <property type="evidence" value="ECO:0007669"/>
    <property type="project" value="InterPro"/>
</dbReference>
<comment type="caution">
    <text evidence="4">The sequence shown here is derived from an EMBL/GenBank/DDBJ whole genome shotgun (WGS) entry which is preliminary data.</text>
</comment>
<accession>A0AAD6ZAA5</accession>
<evidence type="ECO:0000256" key="1">
    <source>
        <dbReference type="ARBA" id="ARBA00038271"/>
    </source>
</evidence>
<reference evidence="4" key="1">
    <citation type="submission" date="2023-03" db="EMBL/GenBank/DDBJ databases">
        <title>Massive genome expansion in bonnet fungi (Mycena s.s.) driven by repeated elements and novel gene families across ecological guilds.</title>
        <authorList>
            <consortium name="Lawrence Berkeley National Laboratory"/>
            <person name="Harder C.B."/>
            <person name="Miyauchi S."/>
            <person name="Viragh M."/>
            <person name="Kuo A."/>
            <person name="Thoen E."/>
            <person name="Andreopoulos B."/>
            <person name="Lu D."/>
            <person name="Skrede I."/>
            <person name="Drula E."/>
            <person name="Henrissat B."/>
            <person name="Morin E."/>
            <person name="Kohler A."/>
            <person name="Barry K."/>
            <person name="LaButti K."/>
            <person name="Morin E."/>
            <person name="Salamov A."/>
            <person name="Lipzen A."/>
            <person name="Mereny Z."/>
            <person name="Hegedus B."/>
            <person name="Baldrian P."/>
            <person name="Stursova M."/>
            <person name="Weitz H."/>
            <person name="Taylor A."/>
            <person name="Grigoriev I.V."/>
            <person name="Nagy L.G."/>
            <person name="Martin F."/>
            <person name="Kauserud H."/>
        </authorList>
    </citation>
    <scope>NUCLEOTIDE SEQUENCE</scope>
    <source>
        <strain evidence="4">CBHHK002</strain>
    </source>
</reference>
<dbReference type="Pfam" id="PF00069">
    <property type="entry name" value="Pkinase"/>
    <property type="match status" value="1"/>
</dbReference>
<evidence type="ECO:0000313" key="4">
    <source>
        <dbReference type="EMBL" id="KAJ7312931.1"/>
    </source>
</evidence>
<feature type="region of interest" description="Disordered" evidence="2">
    <location>
        <begin position="630"/>
        <end position="752"/>
    </location>
</feature>
<feature type="compositionally biased region" description="Low complexity" evidence="2">
    <location>
        <begin position="695"/>
        <end position="708"/>
    </location>
</feature>
<feature type="compositionally biased region" description="Low complexity" evidence="2">
    <location>
        <begin position="482"/>
        <end position="500"/>
    </location>
</feature>
<dbReference type="Gene3D" id="1.10.510.10">
    <property type="entry name" value="Transferase(Phosphotransferase) domain 1"/>
    <property type="match status" value="2"/>
</dbReference>
<dbReference type="InterPro" id="IPR008271">
    <property type="entry name" value="Ser/Thr_kinase_AS"/>
</dbReference>
<evidence type="ECO:0000313" key="5">
    <source>
        <dbReference type="Proteomes" id="UP001218218"/>
    </source>
</evidence>
<organism evidence="4 5">
    <name type="scientific">Mycena albidolilacea</name>
    <dbReference type="NCBI Taxonomy" id="1033008"/>
    <lineage>
        <taxon>Eukaryota</taxon>
        <taxon>Fungi</taxon>
        <taxon>Dikarya</taxon>
        <taxon>Basidiomycota</taxon>
        <taxon>Agaricomycotina</taxon>
        <taxon>Agaricomycetes</taxon>
        <taxon>Agaricomycetidae</taxon>
        <taxon>Agaricales</taxon>
        <taxon>Marasmiineae</taxon>
        <taxon>Mycenaceae</taxon>
        <taxon>Mycena</taxon>
    </lineage>
</organism>
<feature type="region of interest" description="Disordered" evidence="2">
    <location>
        <begin position="552"/>
        <end position="572"/>
    </location>
</feature>
<evidence type="ECO:0000256" key="2">
    <source>
        <dbReference type="SAM" id="MobiDB-lite"/>
    </source>
</evidence>
<keyword evidence="4" id="KW-0418">Kinase</keyword>
<feature type="region of interest" description="Disordered" evidence="2">
    <location>
        <begin position="257"/>
        <end position="277"/>
    </location>
</feature>
<dbReference type="AlphaFoldDB" id="A0AAD6ZAA5"/>
<dbReference type="GO" id="GO:0005856">
    <property type="term" value="C:cytoskeleton"/>
    <property type="evidence" value="ECO:0007669"/>
    <property type="project" value="TreeGrafter"/>
</dbReference>
<dbReference type="GO" id="GO:0005737">
    <property type="term" value="C:cytoplasm"/>
    <property type="evidence" value="ECO:0007669"/>
    <property type="project" value="TreeGrafter"/>
</dbReference>
<dbReference type="GO" id="GO:0004674">
    <property type="term" value="F:protein serine/threonine kinase activity"/>
    <property type="evidence" value="ECO:0007669"/>
    <property type="project" value="TreeGrafter"/>
</dbReference>
<feature type="compositionally biased region" description="Basic and acidic residues" evidence="2">
    <location>
        <begin position="257"/>
        <end position="269"/>
    </location>
</feature>
<dbReference type="PROSITE" id="PS50011">
    <property type="entry name" value="PROTEIN_KINASE_DOM"/>
    <property type="match status" value="1"/>
</dbReference>
<feature type="region of interest" description="Disordered" evidence="2">
    <location>
        <begin position="429"/>
        <end position="515"/>
    </location>
</feature>
<feature type="compositionally biased region" description="Low complexity" evidence="2">
    <location>
        <begin position="630"/>
        <end position="639"/>
    </location>
</feature>
<comment type="similarity">
    <text evidence="1">Belongs to the protein kinase superfamily. STE Ser/Thr protein kinase family. COT1 subfamily.</text>
</comment>
<dbReference type="SMART" id="SM00220">
    <property type="entry name" value="S_TKc"/>
    <property type="match status" value="1"/>
</dbReference>